<protein>
    <submittedName>
        <fullName evidence="2">Oxidoreductase, FAD-linked</fullName>
    </submittedName>
</protein>
<proteinExistence type="predicted"/>
<dbReference type="Proteomes" id="UP000198875">
    <property type="component" value="Unassembled WGS sequence"/>
</dbReference>
<accession>A0A0U0W265</accession>
<evidence type="ECO:0000256" key="1">
    <source>
        <dbReference type="SAM" id="MobiDB-lite"/>
    </source>
</evidence>
<dbReference type="EMBL" id="CSTD01000001">
    <property type="protein sequence ID" value="CPR05403.1"/>
    <property type="molecule type" value="Genomic_DNA"/>
</dbReference>
<gene>
    <name evidence="2" type="ORF">BN971_00575</name>
</gene>
<reference evidence="2 3" key="1">
    <citation type="submission" date="2015-03" db="EMBL/GenBank/DDBJ databases">
        <authorList>
            <person name="Murphy D."/>
        </authorList>
    </citation>
    <scope>NUCLEOTIDE SEQUENCE [LARGE SCALE GENOMIC DNA]</scope>
    <source>
        <strain evidence="2 3">DSM 44277</strain>
    </source>
</reference>
<sequence>MTVRQSAARPAWRFSASATVETMSQASGNDRIDDVSPGDIITVDRGSGERPYKLVFKDATDEGYVLTLEADNGETFQLELAAGTTVMRSLGSKWESAQSPTANSEG</sequence>
<dbReference type="AlphaFoldDB" id="A0A0U0W265"/>
<evidence type="ECO:0000313" key="3">
    <source>
        <dbReference type="Proteomes" id="UP000198875"/>
    </source>
</evidence>
<evidence type="ECO:0000313" key="2">
    <source>
        <dbReference type="EMBL" id="CPR05403.1"/>
    </source>
</evidence>
<name>A0A0U0W265_MYCBE</name>
<feature type="region of interest" description="Disordered" evidence="1">
    <location>
        <begin position="25"/>
        <end position="44"/>
    </location>
</feature>
<organism evidence="2 3">
    <name type="scientific">Mycobacterium bohemicum DSM 44277</name>
    <dbReference type="NCBI Taxonomy" id="1236609"/>
    <lineage>
        <taxon>Bacteria</taxon>
        <taxon>Bacillati</taxon>
        <taxon>Actinomycetota</taxon>
        <taxon>Actinomycetes</taxon>
        <taxon>Mycobacteriales</taxon>
        <taxon>Mycobacteriaceae</taxon>
        <taxon>Mycobacterium</taxon>
    </lineage>
</organism>